<feature type="transmembrane region" description="Helical" evidence="8">
    <location>
        <begin position="61"/>
        <end position="80"/>
    </location>
</feature>
<feature type="transmembrane region" description="Helical" evidence="8">
    <location>
        <begin position="262"/>
        <end position="280"/>
    </location>
</feature>
<comment type="subcellular location">
    <subcellularLocation>
        <location evidence="1">Cell membrane</location>
        <topology evidence="1">Multi-pass membrane protein</topology>
    </subcellularLocation>
</comment>
<proteinExistence type="inferred from homology"/>
<reference evidence="10 11" key="1">
    <citation type="submission" date="2019-03" db="EMBL/GenBank/DDBJ databases">
        <title>Genomic Encyclopedia of Type Strains, Phase IV (KMG-IV): sequencing the most valuable type-strain genomes for metagenomic binning, comparative biology and taxonomic classification.</title>
        <authorList>
            <person name="Goeker M."/>
        </authorList>
    </citation>
    <scope>NUCLEOTIDE SEQUENCE [LARGE SCALE GENOMIC DNA]</scope>
    <source>
        <strain evidence="10 11">DSM 24766</strain>
    </source>
</reference>
<dbReference type="GO" id="GO:0005886">
    <property type="term" value="C:plasma membrane"/>
    <property type="evidence" value="ECO:0007669"/>
    <property type="project" value="UniProtKB-SubCell"/>
</dbReference>
<organism evidence="10 11">
    <name type="scientific">Rhodovulum bhavnagarense</name>
    <dbReference type="NCBI Taxonomy" id="992286"/>
    <lineage>
        <taxon>Bacteria</taxon>
        <taxon>Pseudomonadati</taxon>
        <taxon>Pseudomonadota</taxon>
        <taxon>Alphaproteobacteria</taxon>
        <taxon>Rhodobacterales</taxon>
        <taxon>Paracoccaceae</taxon>
        <taxon>Rhodovulum</taxon>
    </lineage>
</organism>
<evidence type="ECO:0000256" key="6">
    <source>
        <dbReference type="ARBA" id="ARBA00022989"/>
    </source>
</evidence>
<dbReference type="NCBIfam" id="TIGR00688">
    <property type="entry name" value="rarD"/>
    <property type="match status" value="1"/>
</dbReference>
<dbReference type="InterPro" id="IPR000620">
    <property type="entry name" value="EamA_dom"/>
</dbReference>
<keyword evidence="4" id="KW-1003">Cell membrane</keyword>
<sequence>MAAACVIWGLSAMYYKLVAHVPPLEVLSHRTLWSLVFFGLVLAAQGRLIELGRLLVRPRALAVVFVAALAISTNWFFFIYSVQVGQAVQASLGYYIFPLVAVALGFVFLGERHSAPKWLAVGLAFAAVTGLTWGLGVAPWVSLVLAFTFGLYGLVKRGVPAGPVVSVTAEVLLLAPLALVWLWGVHGLGWQGLTGRNLGAFGQDLGDSLLLAFSGPLTATPLILFSYASKRVSYATVGLVQYINPTLQFIVATLVFRESFTGWHALAFALIWTALALYSAESLRQDRAARRSVINVGTSGTR</sequence>
<comment type="caution">
    <text evidence="10">The sequence shown here is derived from an EMBL/GenBank/DDBJ whole genome shotgun (WGS) entry which is preliminary data.</text>
</comment>
<keyword evidence="6 8" id="KW-1133">Transmembrane helix</keyword>
<evidence type="ECO:0000256" key="5">
    <source>
        <dbReference type="ARBA" id="ARBA00022692"/>
    </source>
</evidence>
<evidence type="ECO:0000256" key="2">
    <source>
        <dbReference type="ARBA" id="ARBA00007362"/>
    </source>
</evidence>
<dbReference type="PANTHER" id="PTHR22911">
    <property type="entry name" value="ACYL-MALONYL CONDENSING ENZYME-RELATED"/>
    <property type="match status" value="1"/>
</dbReference>
<dbReference type="SUPFAM" id="SSF103481">
    <property type="entry name" value="Multidrug resistance efflux transporter EmrE"/>
    <property type="match status" value="2"/>
</dbReference>
<keyword evidence="3" id="KW-0813">Transport</keyword>
<dbReference type="InterPro" id="IPR004626">
    <property type="entry name" value="RarD"/>
</dbReference>
<protein>
    <submittedName>
        <fullName evidence="10">Chloramphenicol-sensitive protein RarD</fullName>
    </submittedName>
</protein>
<dbReference type="Pfam" id="PF00892">
    <property type="entry name" value="EamA"/>
    <property type="match status" value="1"/>
</dbReference>
<feature type="transmembrane region" description="Helical" evidence="8">
    <location>
        <begin position="234"/>
        <end position="256"/>
    </location>
</feature>
<evidence type="ECO:0000313" key="10">
    <source>
        <dbReference type="EMBL" id="TCP61872.1"/>
    </source>
</evidence>
<feature type="transmembrane region" description="Helical" evidence="8">
    <location>
        <begin position="140"/>
        <end position="159"/>
    </location>
</feature>
<evidence type="ECO:0000256" key="1">
    <source>
        <dbReference type="ARBA" id="ARBA00004651"/>
    </source>
</evidence>
<evidence type="ECO:0000256" key="7">
    <source>
        <dbReference type="ARBA" id="ARBA00023136"/>
    </source>
</evidence>
<accession>A0A4R2REE6</accession>
<evidence type="ECO:0000256" key="8">
    <source>
        <dbReference type="SAM" id="Phobius"/>
    </source>
</evidence>
<feature type="transmembrane region" description="Helical" evidence="8">
    <location>
        <begin position="171"/>
        <end position="189"/>
    </location>
</feature>
<feature type="transmembrane region" description="Helical" evidence="8">
    <location>
        <begin position="92"/>
        <end position="110"/>
    </location>
</feature>
<feature type="transmembrane region" description="Helical" evidence="8">
    <location>
        <begin position="209"/>
        <end position="227"/>
    </location>
</feature>
<dbReference type="EMBL" id="SLXU01000003">
    <property type="protein sequence ID" value="TCP61872.1"/>
    <property type="molecule type" value="Genomic_DNA"/>
</dbReference>
<evidence type="ECO:0000313" key="11">
    <source>
        <dbReference type="Proteomes" id="UP000295050"/>
    </source>
</evidence>
<dbReference type="PANTHER" id="PTHR22911:SF137">
    <property type="entry name" value="SOLUTE CARRIER FAMILY 35 MEMBER G2-RELATED"/>
    <property type="match status" value="1"/>
</dbReference>
<name>A0A4R2REE6_9RHOB</name>
<evidence type="ECO:0000259" key="9">
    <source>
        <dbReference type="Pfam" id="PF00892"/>
    </source>
</evidence>
<evidence type="ECO:0000256" key="3">
    <source>
        <dbReference type="ARBA" id="ARBA00022448"/>
    </source>
</evidence>
<gene>
    <name evidence="10" type="ORF">EV663_10357</name>
</gene>
<dbReference type="AlphaFoldDB" id="A0A4R2REE6"/>
<feature type="domain" description="EamA" evidence="9">
    <location>
        <begin position="2"/>
        <end position="131"/>
    </location>
</feature>
<keyword evidence="7 8" id="KW-0472">Membrane</keyword>
<comment type="similarity">
    <text evidence="2">Belongs to the EamA transporter family.</text>
</comment>
<dbReference type="Proteomes" id="UP000295050">
    <property type="component" value="Unassembled WGS sequence"/>
</dbReference>
<keyword evidence="11" id="KW-1185">Reference proteome</keyword>
<dbReference type="InterPro" id="IPR037185">
    <property type="entry name" value="EmrE-like"/>
</dbReference>
<evidence type="ECO:0000256" key="4">
    <source>
        <dbReference type="ARBA" id="ARBA00022475"/>
    </source>
</evidence>
<keyword evidence="5 8" id="KW-0812">Transmembrane</keyword>